<evidence type="ECO:0000313" key="1">
    <source>
        <dbReference type="EMBL" id="BAB99156.1"/>
    </source>
</evidence>
<protein>
    <submittedName>
        <fullName evidence="1">Uncharacterized protein</fullName>
    </submittedName>
</protein>
<dbReference type="Proteomes" id="UP000000582">
    <property type="component" value="Chromosome"/>
</dbReference>
<name>Q8NPP8_CORGL</name>
<dbReference type="KEGG" id="cgl:Cgl1763"/>
<dbReference type="EMBL" id="BA000036">
    <property type="protein sequence ID" value="BAB99156.1"/>
    <property type="molecule type" value="Genomic_DNA"/>
</dbReference>
<dbReference type="BioCyc" id="CORYNE:G18NG-11355-MONOMER"/>
<dbReference type="AlphaFoldDB" id="Q8NPP8"/>
<sequence length="108" mass="11438">MVGCTFLLRRPVLPPTPVRSRWKNFAVSPLGFRAGALRFFLGFSAAASTPSSVALVLMVASPSRSASALIASSKSASVSGLYSVAVPMVESSSELRLSMIIGMRMWLS</sequence>
<accession>Q8NPP8</accession>
<gene>
    <name evidence="1" type="ordered locus">Cgl1763</name>
</gene>
<evidence type="ECO:0000313" key="2">
    <source>
        <dbReference type="Proteomes" id="UP000000582"/>
    </source>
</evidence>
<dbReference type="HOGENOM" id="CLU_2192592_0_0_11"/>
<proteinExistence type="predicted"/>
<keyword evidence="2" id="KW-1185">Reference proteome</keyword>
<organism evidence="1 2">
    <name type="scientific">Corynebacterium glutamicum (strain ATCC 13032 / DSM 20300 / JCM 1318 / BCRC 11384 / CCUG 27702 / LMG 3730 / NBRC 12168 / NCIMB 10025 / NRRL B-2784 / 534)</name>
    <dbReference type="NCBI Taxonomy" id="196627"/>
    <lineage>
        <taxon>Bacteria</taxon>
        <taxon>Bacillati</taxon>
        <taxon>Actinomycetota</taxon>
        <taxon>Actinomycetes</taxon>
        <taxon>Mycobacteriales</taxon>
        <taxon>Corynebacteriaceae</taxon>
        <taxon>Corynebacterium</taxon>
    </lineage>
</organism>
<reference evidence="2" key="1">
    <citation type="journal article" date="2003" name="Appl. Microbiol. Biotechnol.">
        <title>The Corynebacterium glutamicum genome: features and impacts on biotechnological processes.</title>
        <authorList>
            <person name="Ikeda M."/>
            <person name="Nakagawa S."/>
        </authorList>
    </citation>
    <scope>NUCLEOTIDE SEQUENCE [LARGE SCALE GENOMIC DNA]</scope>
    <source>
        <strain evidence="2">ATCC 13032 / DSM 20300 / BCRC 11384 / JCM 1318 / LMG 3730 / NCIMB 10025</strain>
    </source>
</reference>